<dbReference type="AlphaFoldDB" id="A0A7S2TLV0"/>
<dbReference type="PROSITE" id="PS00455">
    <property type="entry name" value="AMP_BINDING"/>
    <property type="match status" value="1"/>
</dbReference>
<evidence type="ECO:0000256" key="2">
    <source>
        <dbReference type="ARBA" id="ARBA00022741"/>
    </source>
</evidence>
<dbReference type="InterPro" id="IPR000873">
    <property type="entry name" value="AMP-dep_synth/lig_dom"/>
</dbReference>
<dbReference type="Pfam" id="PF13193">
    <property type="entry name" value="AMP-binding_C"/>
    <property type="match status" value="1"/>
</dbReference>
<evidence type="ECO:0000313" key="6">
    <source>
        <dbReference type="EMBL" id="CAD9758066.1"/>
    </source>
</evidence>
<name>A0A7S2TLV0_9EUKA</name>
<feature type="domain" description="AMP-binding enzyme C-terminal" evidence="5">
    <location>
        <begin position="390"/>
        <end position="464"/>
    </location>
</feature>
<dbReference type="EMBL" id="HBHP01011302">
    <property type="protein sequence ID" value="CAD9758066.1"/>
    <property type="molecule type" value="Transcribed_RNA"/>
</dbReference>
<protein>
    <recommendedName>
        <fullName evidence="7">4-coumarate--CoA ligase</fullName>
    </recommendedName>
</protein>
<dbReference type="Gene3D" id="3.40.50.980">
    <property type="match status" value="2"/>
</dbReference>
<proteinExistence type="inferred from homology"/>
<evidence type="ECO:0008006" key="7">
    <source>
        <dbReference type="Google" id="ProtNLM"/>
    </source>
</evidence>
<dbReference type="Gene3D" id="3.30.300.30">
    <property type="match status" value="1"/>
</dbReference>
<evidence type="ECO:0000259" key="5">
    <source>
        <dbReference type="Pfam" id="PF13193"/>
    </source>
</evidence>
<dbReference type="FunFam" id="3.40.50.12780:FF:000003">
    <property type="entry name" value="Long-chain-fatty-acid--CoA ligase FadD"/>
    <property type="match status" value="1"/>
</dbReference>
<dbReference type="InterPro" id="IPR025110">
    <property type="entry name" value="AMP-bd_C"/>
</dbReference>
<dbReference type="InterPro" id="IPR020845">
    <property type="entry name" value="AMP-binding_CS"/>
</dbReference>
<dbReference type="PANTHER" id="PTHR24096">
    <property type="entry name" value="LONG-CHAIN-FATTY-ACID--COA LIGASE"/>
    <property type="match status" value="1"/>
</dbReference>
<accession>A0A7S2TLV0</accession>
<dbReference type="GO" id="GO:0016405">
    <property type="term" value="F:CoA-ligase activity"/>
    <property type="evidence" value="ECO:0007669"/>
    <property type="project" value="TreeGrafter"/>
</dbReference>
<dbReference type="GO" id="GO:0005524">
    <property type="term" value="F:ATP binding"/>
    <property type="evidence" value="ECO:0007669"/>
    <property type="project" value="UniProtKB-KW"/>
</dbReference>
<feature type="domain" description="AMP-dependent synthetase/ligase" evidence="4">
    <location>
        <begin position="3"/>
        <end position="339"/>
    </location>
</feature>
<evidence type="ECO:0000259" key="4">
    <source>
        <dbReference type="Pfam" id="PF00501"/>
    </source>
</evidence>
<keyword evidence="3" id="KW-0067">ATP-binding</keyword>
<dbReference type="Pfam" id="PF00501">
    <property type="entry name" value="AMP-binding"/>
    <property type="match status" value="1"/>
</dbReference>
<comment type="similarity">
    <text evidence="1">Belongs to the ATP-dependent AMP-binding enzyme family.</text>
</comment>
<keyword evidence="2" id="KW-0547">Nucleotide-binding</keyword>
<gene>
    <name evidence="6" type="ORF">LSP00402_LOCUS7002</name>
</gene>
<sequence>MGETVRKFGAGITKLGFKKGDVFCIFSPNCIEFAVAFHAITSVGGIVTTCNPIYQASELNHQLCHSKAIYLLTTETFTDKAVEAVKGTKVKQTFIIGKPKKGLKSYESLLQNDGSAFPDDVKISSSDVAVLPYSSGTTGLPKGVMLTHGNIISNLAQIDHPNLVSLSPKDTLLGLLPFFHVYGMVIILNAALRKGAKVVIMHRFEPGNFLKILQEHKVTLAHVVPPIVLFLAKHPVVDKFDLSSLKEIFSGAAPLGEEVTNLCVKRLKLDRARQGWGMTELSPVGLISPMDGTVFGSAGGLVKNTEAKLVDVDTKKVITEPDKEGELWIRGPQVMKGYLDNEEATKNTIDADGFLHTGDIATVDKAGNFFIVDRLKELIKYKGYQVPPAELEALLLSHAKVADVAVIGVPDEKAGELPKAYIVKKDPSLTEEEVKEFTAQNVAPYKKIRLVEFTDKIPKSASGKILRRVLRAKEKASAAAADSKAS</sequence>
<dbReference type="SUPFAM" id="SSF56801">
    <property type="entry name" value="Acetyl-CoA synthetase-like"/>
    <property type="match status" value="1"/>
</dbReference>
<dbReference type="PANTHER" id="PTHR24096:SF422">
    <property type="entry name" value="BCDNA.GH02901"/>
    <property type="match status" value="1"/>
</dbReference>
<dbReference type="InterPro" id="IPR045851">
    <property type="entry name" value="AMP-bd_C_sf"/>
</dbReference>
<organism evidence="6">
    <name type="scientific">Lotharella oceanica</name>
    <dbReference type="NCBI Taxonomy" id="641309"/>
    <lineage>
        <taxon>Eukaryota</taxon>
        <taxon>Sar</taxon>
        <taxon>Rhizaria</taxon>
        <taxon>Cercozoa</taxon>
        <taxon>Chlorarachniophyceae</taxon>
        <taxon>Lotharella</taxon>
    </lineage>
</organism>
<dbReference type="FunFam" id="3.30.300.30:FF:000007">
    <property type="entry name" value="4-coumarate--CoA ligase 2"/>
    <property type="match status" value="1"/>
</dbReference>
<dbReference type="Gene3D" id="2.30.38.10">
    <property type="entry name" value="Luciferase, Domain 3"/>
    <property type="match status" value="1"/>
</dbReference>
<evidence type="ECO:0000256" key="1">
    <source>
        <dbReference type="ARBA" id="ARBA00006432"/>
    </source>
</evidence>
<reference evidence="6" key="1">
    <citation type="submission" date="2021-01" db="EMBL/GenBank/DDBJ databases">
        <authorList>
            <person name="Corre E."/>
            <person name="Pelletier E."/>
            <person name="Niang G."/>
            <person name="Scheremetjew M."/>
            <person name="Finn R."/>
            <person name="Kale V."/>
            <person name="Holt S."/>
            <person name="Cochrane G."/>
            <person name="Meng A."/>
            <person name="Brown T."/>
            <person name="Cohen L."/>
        </authorList>
    </citation>
    <scope>NUCLEOTIDE SEQUENCE</scope>
    <source>
        <strain evidence="6">CCMP622</strain>
    </source>
</reference>
<evidence type="ECO:0000256" key="3">
    <source>
        <dbReference type="ARBA" id="ARBA00022840"/>
    </source>
</evidence>